<evidence type="ECO:0000256" key="2">
    <source>
        <dbReference type="SAM" id="SignalP"/>
    </source>
</evidence>
<dbReference type="Proteomes" id="UP000266340">
    <property type="component" value="Unassembled WGS sequence"/>
</dbReference>
<keyword evidence="1 2" id="KW-0732">Signal</keyword>
<dbReference type="Gene3D" id="2.60.40.1220">
    <property type="match status" value="3"/>
</dbReference>
<dbReference type="InterPro" id="IPR014755">
    <property type="entry name" value="Cu-Rt/internalin_Ig-like"/>
</dbReference>
<protein>
    <recommendedName>
        <fullName evidence="3">SLH domain-containing protein</fullName>
    </recommendedName>
</protein>
<feature type="signal peptide" evidence="2">
    <location>
        <begin position="1"/>
        <end position="24"/>
    </location>
</feature>
<dbReference type="RefSeq" id="WP_119150545.1">
    <property type="nucleotide sequence ID" value="NZ_JBHSOV010000029.1"/>
</dbReference>
<dbReference type="Pfam" id="PF13205">
    <property type="entry name" value="Big_5"/>
    <property type="match status" value="3"/>
</dbReference>
<reference evidence="4 5" key="1">
    <citation type="submission" date="2018-09" db="EMBL/GenBank/DDBJ databases">
        <title>Cohnella cavernae sp. nov., isolated from a karst cave.</title>
        <authorList>
            <person name="Zhu H."/>
        </authorList>
    </citation>
    <scope>NUCLEOTIDE SEQUENCE [LARGE SCALE GENOMIC DNA]</scope>
    <source>
        <strain evidence="4 5">K2E09-144</strain>
    </source>
</reference>
<feature type="chain" id="PRO_5017314011" description="SLH domain-containing protein" evidence="2">
    <location>
        <begin position="25"/>
        <end position="688"/>
    </location>
</feature>
<sequence length="688" mass="73799">MKKFALAILALSLLLGAAIPAAWAAELTTEQKFEALKKQGILVGMGDGNPRLYELMTREQFAQVLHRLLELPNATGKPTYSDVLKGRWSFDEIEAVTEAGLMVGTAPRKFSPAATVTVEQLASVLVRAYGSPAGAATVSGKVSNWARMSVGAALNNGFIASRSDYTAGATRGVLVDAVYAYFVKTQQSPLNVRSVEPITNQAVKINLLQRAETVDASLFLLQDSQGTSIPVYQAMLGGDGMYVILTTGTQAEARKHYVYVGGKAWEFTSTRSDTAKPLITGLTKSANRTYVLTFSEQLDQASAANPSNYSLSNGLKLKTLQLSADKMSVVFTTTTQSEGVRYYLTVKNVKDAAGNAMDTRSDLSFNGTNDDTKPKVSSVQINPSATLSVRFSEKVDPQLAIQTGRYKIDKGLSVLKAVIDGEGRTVTLTTSAQKDATVYTLTVSGIPDAAGNVMDTQTNLLFGGIANPVLPIRLQSISAIDENTVEIVFADRALTDSDIAKLNFVVLQDNGANISMSGWSRYVQRKAGSDRTVTVQIRTSGEANPRLFSPGHYYLGRVTGVESLLTDEGKNDMKFGGTVTSNEAPFVTKAVALSRSSVKVFFSEPVKNVNETSFAIQEQEGPAVAIDYDELNNTGAVVTEVILRLKDSLSPGKVYAMTFKQGVTDAAGWNGLKLKNGGSDFNVLFTGI</sequence>
<evidence type="ECO:0000256" key="1">
    <source>
        <dbReference type="ARBA" id="ARBA00022729"/>
    </source>
</evidence>
<accession>A0A398CJH4</accession>
<dbReference type="InterPro" id="IPR001119">
    <property type="entry name" value="SLH_dom"/>
</dbReference>
<evidence type="ECO:0000313" key="5">
    <source>
        <dbReference type="Proteomes" id="UP000266340"/>
    </source>
</evidence>
<dbReference type="AlphaFoldDB" id="A0A398CJH4"/>
<feature type="domain" description="SLH" evidence="3">
    <location>
        <begin position="76"/>
        <end position="139"/>
    </location>
</feature>
<organism evidence="4 5">
    <name type="scientific">Cohnella faecalis</name>
    <dbReference type="NCBI Taxonomy" id="2315694"/>
    <lineage>
        <taxon>Bacteria</taxon>
        <taxon>Bacillati</taxon>
        <taxon>Bacillota</taxon>
        <taxon>Bacilli</taxon>
        <taxon>Bacillales</taxon>
        <taxon>Paenibacillaceae</taxon>
        <taxon>Cohnella</taxon>
    </lineage>
</organism>
<dbReference type="EMBL" id="QXJM01000039">
    <property type="protein sequence ID" value="RIE02505.1"/>
    <property type="molecule type" value="Genomic_DNA"/>
</dbReference>
<evidence type="ECO:0000313" key="4">
    <source>
        <dbReference type="EMBL" id="RIE02505.1"/>
    </source>
</evidence>
<proteinExistence type="predicted"/>
<gene>
    <name evidence="4" type="ORF">D3H35_17600</name>
</gene>
<keyword evidence="5" id="KW-1185">Reference proteome</keyword>
<evidence type="ECO:0000259" key="3">
    <source>
        <dbReference type="PROSITE" id="PS51272"/>
    </source>
</evidence>
<dbReference type="InterPro" id="IPR032812">
    <property type="entry name" value="SbsA_Ig"/>
</dbReference>
<dbReference type="OrthoDB" id="1706086at2"/>
<name>A0A398CJH4_9BACL</name>
<dbReference type="Pfam" id="PF00395">
    <property type="entry name" value="SLH"/>
    <property type="match status" value="1"/>
</dbReference>
<comment type="caution">
    <text evidence="4">The sequence shown here is derived from an EMBL/GenBank/DDBJ whole genome shotgun (WGS) entry which is preliminary data.</text>
</comment>
<dbReference type="PROSITE" id="PS51272">
    <property type="entry name" value="SLH"/>
    <property type="match status" value="1"/>
</dbReference>